<evidence type="ECO:0000256" key="1">
    <source>
        <dbReference type="SAM" id="MobiDB-lite"/>
    </source>
</evidence>
<sequence>MVGVNNNNAENVAENQDSLAIEEEDPRFLPRRDWITRPRGQGPHDHVTTTRTNQSVRGGTKDRIDIPIGVNTRLLLVIRPGGTVTLLLVDIITIHHEVT</sequence>
<evidence type="ECO:0000313" key="3">
    <source>
        <dbReference type="Proteomes" id="UP000242715"/>
    </source>
</evidence>
<dbReference type="AlphaFoldDB" id="A0A2Z6M906"/>
<evidence type="ECO:0000313" key="2">
    <source>
        <dbReference type="EMBL" id="GAU28028.1"/>
    </source>
</evidence>
<dbReference type="Proteomes" id="UP000242715">
    <property type="component" value="Unassembled WGS sequence"/>
</dbReference>
<protein>
    <submittedName>
        <fullName evidence="2">Uncharacterized protein</fullName>
    </submittedName>
</protein>
<feature type="region of interest" description="Disordered" evidence="1">
    <location>
        <begin position="1"/>
        <end position="61"/>
    </location>
</feature>
<dbReference type="EMBL" id="DF973366">
    <property type="protein sequence ID" value="GAU28028.1"/>
    <property type="molecule type" value="Genomic_DNA"/>
</dbReference>
<gene>
    <name evidence="2" type="ORF">TSUD_264860</name>
</gene>
<name>A0A2Z6M906_TRISU</name>
<accession>A0A2Z6M906</accession>
<keyword evidence="3" id="KW-1185">Reference proteome</keyword>
<proteinExistence type="predicted"/>
<feature type="compositionally biased region" description="Low complexity" evidence="1">
    <location>
        <begin position="1"/>
        <end position="15"/>
    </location>
</feature>
<feature type="compositionally biased region" description="Basic and acidic residues" evidence="1">
    <location>
        <begin position="26"/>
        <end position="48"/>
    </location>
</feature>
<reference evidence="3" key="1">
    <citation type="journal article" date="2017" name="Front. Plant Sci.">
        <title>Climate Clever Clovers: New Paradigm to Reduce the Environmental Footprint of Ruminants by Breeding Low Methanogenic Forages Utilizing Haplotype Variation.</title>
        <authorList>
            <person name="Kaur P."/>
            <person name="Appels R."/>
            <person name="Bayer P.E."/>
            <person name="Keeble-Gagnere G."/>
            <person name="Wang J."/>
            <person name="Hirakawa H."/>
            <person name="Shirasawa K."/>
            <person name="Vercoe P."/>
            <person name="Stefanova K."/>
            <person name="Durmic Z."/>
            <person name="Nichols P."/>
            <person name="Revell C."/>
            <person name="Isobe S.N."/>
            <person name="Edwards D."/>
            <person name="Erskine W."/>
        </authorList>
    </citation>
    <scope>NUCLEOTIDE SEQUENCE [LARGE SCALE GENOMIC DNA]</scope>
    <source>
        <strain evidence="3">cv. Daliak</strain>
    </source>
</reference>
<organism evidence="2 3">
    <name type="scientific">Trifolium subterraneum</name>
    <name type="common">Subterranean clover</name>
    <dbReference type="NCBI Taxonomy" id="3900"/>
    <lineage>
        <taxon>Eukaryota</taxon>
        <taxon>Viridiplantae</taxon>
        <taxon>Streptophyta</taxon>
        <taxon>Embryophyta</taxon>
        <taxon>Tracheophyta</taxon>
        <taxon>Spermatophyta</taxon>
        <taxon>Magnoliopsida</taxon>
        <taxon>eudicotyledons</taxon>
        <taxon>Gunneridae</taxon>
        <taxon>Pentapetalae</taxon>
        <taxon>rosids</taxon>
        <taxon>fabids</taxon>
        <taxon>Fabales</taxon>
        <taxon>Fabaceae</taxon>
        <taxon>Papilionoideae</taxon>
        <taxon>50 kb inversion clade</taxon>
        <taxon>NPAAA clade</taxon>
        <taxon>Hologalegina</taxon>
        <taxon>IRL clade</taxon>
        <taxon>Trifolieae</taxon>
        <taxon>Trifolium</taxon>
    </lineage>
</organism>